<gene>
    <name evidence="2" type="ORF">M427DRAFT_495372</name>
</gene>
<evidence type="ECO:0000313" key="2">
    <source>
        <dbReference type="EMBL" id="KXS16292.1"/>
    </source>
</evidence>
<feature type="region of interest" description="Disordered" evidence="1">
    <location>
        <begin position="59"/>
        <end position="80"/>
    </location>
</feature>
<evidence type="ECO:0000256" key="1">
    <source>
        <dbReference type="SAM" id="MobiDB-lite"/>
    </source>
</evidence>
<dbReference type="Proteomes" id="UP000070544">
    <property type="component" value="Unassembled WGS sequence"/>
</dbReference>
<proteinExistence type="predicted"/>
<organism evidence="2 3">
    <name type="scientific">Gonapodya prolifera (strain JEL478)</name>
    <name type="common">Monoblepharis prolifera</name>
    <dbReference type="NCBI Taxonomy" id="1344416"/>
    <lineage>
        <taxon>Eukaryota</taxon>
        <taxon>Fungi</taxon>
        <taxon>Fungi incertae sedis</taxon>
        <taxon>Chytridiomycota</taxon>
        <taxon>Chytridiomycota incertae sedis</taxon>
        <taxon>Monoblepharidomycetes</taxon>
        <taxon>Monoblepharidales</taxon>
        <taxon>Gonapodyaceae</taxon>
        <taxon>Gonapodya</taxon>
    </lineage>
</organism>
<accession>A0A139AHJ1</accession>
<feature type="compositionally biased region" description="Low complexity" evidence="1">
    <location>
        <begin position="729"/>
        <end position="749"/>
    </location>
</feature>
<dbReference type="PANTHER" id="PTHR48148:SF2">
    <property type="entry name" value="PA14 DOMAIN-CONTAINING PROTEIN"/>
    <property type="match status" value="1"/>
</dbReference>
<protein>
    <submittedName>
        <fullName evidence="2">Uncharacterized protein</fullName>
    </submittedName>
</protein>
<feature type="region of interest" description="Disordered" evidence="1">
    <location>
        <begin position="314"/>
        <end position="369"/>
    </location>
</feature>
<keyword evidence="3" id="KW-1185">Reference proteome</keyword>
<feature type="compositionally biased region" description="Pro residues" evidence="1">
    <location>
        <begin position="337"/>
        <end position="369"/>
    </location>
</feature>
<sequence>ISASIPRSDVRPRISAHAIPLPPLSPSFILSPPFSHRQLPAMSSMSPILTRAPSLSLAPSPLSSPRLSPSHALSRSPVPPLPDSEFVKMASTFLDVEALEALGLADVATAPSTAVGIPGDSDDTVMADNTDVGQWSELAQVDAWGMQAQAQVQGRQMAPSVGQYAAVGQYGMQQWDVSTGWAVHMQTGDGWAVTAADGQAQSVGGYMHATYQPTPAPVPPPATYTDMPFHYISHPMQHVPHALPVPDQQHQHQHQQYTSYTHTALHVHASPAYHAVSAAPLPEVHVPLQPPPAPKSTYSHMSLFAPGAFDSSSSIPVPHSVAAPPPQQPHLQQPHLQQPPQPHQPPPAQHQPPQHHPQPPQHQIPPPHILAPSLLTHALASWRLSRSHLARSACLLYFPTPPAPDPTPTPTPTPGSPSPPPPPPPPPALSPHVLLALCHLVLDHASDSDTALDAARAIVGDARRAERQRCDEERARWARGVAEGVVGVGVGMDVDVHVDVHVDGGAGTAGADIPLYYLGGSHTTPPPLPVLIATHLSTHLPLPLPHSHTPPTPLTPSAHLLLSRLRPLLHPSLLPHASRTARTESVPLYAAVGHAVAGSAGAGEWDAVVGAVGGVGAGMGMGAGQGGTGPWGRRVDAQEVAVRVGVLVGKDDGVECGGVEVAEGDGVEAGYAQGQVQELEEEEEQGHVSMHDVHPTHASSSHGHPAALPLPFPFVPPNVHSHSHSHTDASFPTFPTRTSTTAPSTLPPTTLLPPSDVLYAPYLSVTSGSNGSWHPVLIRESLRQGCALCLAQGGEDGVGGVWEWKGGSWFCPSCTLLTSSTTSSPRSSPRIKPRPPPLDIPRALSASSSALLGLATPPPSASARDKSPHPLARTATPITHMLGAGLLTPFASPTRPVDSTVILAVQAPAPVQATPVTAPAPGTPNGLPKPTIRIPLRAFSNPRLKRSSSSLLSLLPLISPLTSSDCTAPASVGEVLTVAAVESEGRPRVTRANSVAMLEAGGLGSVQEEAAGVMGDSQSTLLGDAGSSSCVIMVTAVETSAKKVTTAVDVVVAVKVETVDEGGQIKAATQGVKRKRGGRRAGQVAAQ</sequence>
<dbReference type="EMBL" id="KQ965754">
    <property type="protein sequence ID" value="KXS16292.1"/>
    <property type="molecule type" value="Genomic_DNA"/>
</dbReference>
<feature type="region of interest" description="Disordered" evidence="1">
    <location>
        <begin position="819"/>
        <end position="842"/>
    </location>
</feature>
<dbReference type="AlphaFoldDB" id="A0A139AHJ1"/>
<dbReference type="STRING" id="1344416.A0A139AHJ1"/>
<dbReference type="PANTHER" id="PTHR48148">
    <property type="entry name" value="KERATINOCYTE PROLINE-RICH PROTEIN"/>
    <property type="match status" value="1"/>
</dbReference>
<dbReference type="PRINTS" id="PR01217">
    <property type="entry name" value="PRICHEXTENSN"/>
</dbReference>
<evidence type="ECO:0000313" key="3">
    <source>
        <dbReference type="Proteomes" id="UP000070544"/>
    </source>
</evidence>
<feature type="compositionally biased region" description="Pro residues" evidence="1">
    <location>
        <begin position="401"/>
        <end position="429"/>
    </location>
</feature>
<feature type="compositionally biased region" description="Low complexity" evidence="1">
    <location>
        <begin position="59"/>
        <end position="76"/>
    </location>
</feature>
<reference evidence="2 3" key="1">
    <citation type="journal article" date="2015" name="Genome Biol. Evol.">
        <title>Phylogenomic analyses indicate that early fungi evolved digesting cell walls of algal ancestors of land plants.</title>
        <authorList>
            <person name="Chang Y."/>
            <person name="Wang S."/>
            <person name="Sekimoto S."/>
            <person name="Aerts A.L."/>
            <person name="Choi C."/>
            <person name="Clum A."/>
            <person name="LaButti K.M."/>
            <person name="Lindquist E.A."/>
            <person name="Yee Ngan C."/>
            <person name="Ohm R.A."/>
            <person name="Salamov A.A."/>
            <person name="Grigoriev I.V."/>
            <person name="Spatafora J.W."/>
            <person name="Berbee M.L."/>
        </authorList>
    </citation>
    <scope>NUCLEOTIDE SEQUENCE [LARGE SCALE GENOMIC DNA]</scope>
    <source>
        <strain evidence="2 3">JEL478</strain>
    </source>
</reference>
<name>A0A139AHJ1_GONPJ</name>
<feature type="region of interest" description="Disordered" evidence="1">
    <location>
        <begin position="719"/>
        <end position="749"/>
    </location>
</feature>
<feature type="compositionally biased region" description="Low complexity" evidence="1">
    <location>
        <begin position="819"/>
        <end position="830"/>
    </location>
</feature>
<feature type="non-terminal residue" evidence="2">
    <location>
        <position position="1"/>
    </location>
</feature>
<feature type="region of interest" description="Disordered" evidence="1">
    <location>
        <begin position="401"/>
        <end position="430"/>
    </location>
</feature>